<evidence type="ECO:0000256" key="5">
    <source>
        <dbReference type="SAM" id="MobiDB-lite"/>
    </source>
</evidence>
<evidence type="ECO:0000256" key="2">
    <source>
        <dbReference type="ARBA" id="ARBA00023125"/>
    </source>
</evidence>
<feature type="compositionally biased region" description="Polar residues" evidence="5">
    <location>
        <begin position="300"/>
        <end position="312"/>
    </location>
</feature>
<protein>
    <submittedName>
        <fullName evidence="7">Putative C6 finger domain protein</fullName>
    </submittedName>
</protein>
<dbReference type="PROSITE" id="PS00463">
    <property type="entry name" value="ZN2_CY6_FUNGAL_1"/>
    <property type="match status" value="1"/>
</dbReference>
<keyword evidence="1" id="KW-0805">Transcription regulation</keyword>
<dbReference type="PROSITE" id="PS50048">
    <property type="entry name" value="ZN2_CY6_FUNGAL_2"/>
    <property type="match status" value="1"/>
</dbReference>
<evidence type="ECO:0000313" key="8">
    <source>
        <dbReference type="Proteomes" id="UP000234275"/>
    </source>
</evidence>
<dbReference type="STRING" id="1392250.A0A2I2G8E6"/>
<feature type="compositionally biased region" description="Low complexity" evidence="5">
    <location>
        <begin position="93"/>
        <end position="110"/>
    </location>
</feature>
<dbReference type="GO" id="GO:0008270">
    <property type="term" value="F:zinc ion binding"/>
    <property type="evidence" value="ECO:0007669"/>
    <property type="project" value="InterPro"/>
</dbReference>
<dbReference type="SMART" id="SM00066">
    <property type="entry name" value="GAL4"/>
    <property type="match status" value="1"/>
</dbReference>
<proteinExistence type="predicted"/>
<feature type="compositionally biased region" description="Polar residues" evidence="5">
    <location>
        <begin position="7"/>
        <end position="22"/>
    </location>
</feature>
<dbReference type="SUPFAM" id="SSF57701">
    <property type="entry name" value="Zn2/Cys6 DNA-binding domain"/>
    <property type="match status" value="1"/>
</dbReference>
<name>A0A2I2G8E6_9EURO</name>
<evidence type="ECO:0000256" key="1">
    <source>
        <dbReference type="ARBA" id="ARBA00023015"/>
    </source>
</evidence>
<evidence type="ECO:0000313" key="7">
    <source>
        <dbReference type="EMBL" id="PLB49156.1"/>
    </source>
</evidence>
<dbReference type="GO" id="GO:0000981">
    <property type="term" value="F:DNA-binding transcription factor activity, RNA polymerase II-specific"/>
    <property type="evidence" value="ECO:0007669"/>
    <property type="project" value="InterPro"/>
</dbReference>
<dbReference type="GeneID" id="36550334"/>
<dbReference type="AlphaFoldDB" id="A0A2I2G8E6"/>
<keyword evidence="3" id="KW-0804">Transcription</keyword>
<dbReference type="PANTHER" id="PTHR48192:SF1">
    <property type="entry name" value="ZN(II)2CYS6 TRANSCRIPTION FACTOR (EUROFUNG)"/>
    <property type="match status" value="1"/>
</dbReference>
<evidence type="ECO:0000256" key="4">
    <source>
        <dbReference type="ARBA" id="ARBA00023242"/>
    </source>
</evidence>
<reference evidence="7 8" key="1">
    <citation type="submission" date="2016-12" db="EMBL/GenBank/DDBJ databases">
        <title>The genomes of Aspergillus section Nigri reveals drivers in fungal speciation.</title>
        <authorList>
            <consortium name="DOE Joint Genome Institute"/>
            <person name="Vesth T.C."/>
            <person name="Nybo J."/>
            <person name="Theobald S."/>
            <person name="Brandl J."/>
            <person name="Frisvad J.C."/>
            <person name="Nielsen K.F."/>
            <person name="Lyhne E.K."/>
            <person name="Kogle M.E."/>
            <person name="Kuo A."/>
            <person name="Riley R."/>
            <person name="Clum A."/>
            <person name="Nolan M."/>
            <person name="Lipzen A."/>
            <person name="Salamov A."/>
            <person name="Henrissat B."/>
            <person name="Wiebenga A."/>
            <person name="De Vries R.P."/>
            <person name="Grigoriev I.V."/>
            <person name="Mortensen U.H."/>
            <person name="Andersen M.R."/>
            <person name="Baker S.E."/>
        </authorList>
    </citation>
    <scope>NUCLEOTIDE SEQUENCE [LARGE SCALE GENOMIC DNA]</scope>
    <source>
        <strain evidence="7 8">IBT 23096</strain>
    </source>
</reference>
<feature type="compositionally biased region" description="Low complexity" evidence="5">
    <location>
        <begin position="263"/>
        <end position="274"/>
    </location>
</feature>
<comment type="caution">
    <text evidence="7">The sequence shown here is derived from an EMBL/GenBank/DDBJ whole genome shotgun (WGS) entry which is preliminary data.</text>
</comment>
<keyword evidence="8" id="KW-1185">Reference proteome</keyword>
<dbReference type="OrthoDB" id="4150019at2759"/>
<dbReference type="Gene3D" id="4.10.240.10">
    <property type="entry name" value="Zn(2)-C6 fungal-type DNA-binding domain"/>
    <property type="match status" value="1"/>
</dbReference>
<evidence type="ECO:0000259" key="6">
    <source>
        <dbReference type="PROSITE" id="PS50048"/>
    </source>
</evidence>
<evidence type="ECO:0000256" key="3">
    <source>
        <dbReference type="ARBA" id="ARBA00023163"/>
    </source>
</evidence>
<dbReference type="GO" id="GO:0009893">
    <property type="term" value="P:positive regulation of metabolic process"/>
    <property type="evidence" value="ECO:0007669"/>
    <property type="project" value="UniProtKB-ARBA"/>
</dbReference>
<sequence length="372" mass="39469">MLAVVENMSSTPNSQAAVMESSTADKKRNKLGYHRTSVACVHCRRRKIRCLVAADDAQGRCENCIRLRKECQFFPVDQQPPVEKKSRPNSRLDTASTDPSTASSSPPTASGGEQTEAFFPYQPIPLSTGPDVAAFHPGGFPVNPMTQFAPERNVGATEFAPGPSLDPNVPWDEFTTISDPQLLANMTAAGKHPMMNMAPGVWNPGPNPMAAMQATSPLPGTPTVPSQSHALSPATGYAMQPDGSVWPMAPARSMTFPAQADMTAPYPTPTQFQQPIPPDLKRRMTSPAQPYPGSPVHPQSPASTDLQGTPVSVSYPGQAPAMGLTGWPDMSNMSPMNVVQYPMYAGDGTPQAPFGGSPQPPMGHPGPGQSPP</sequence>
<gene>
    <name evidence="7" type="ORF">P170DRAFT_175742</name>
</gene>
<keyword evidence="4" id="KW-0539">Nucleus</keyword>
<dbReference type="InterPro" id="IPR001138">
    <property type="entry name" value="Zn2Cys6_DnaBD"/>
</dbReference>
<feature type="domain" description="Zn(2)-C6 fungal-type" evidence="6">
    <location>
        <begin position="39"/>
        <end position="73"/>
    </location>
</feature>
<dbReference type="VEuPathDB" id="FungiDB:P170DRAFT_175742"/>
<dbReference type="PANTHER" id="PTHR48192">
    <property type="entry name" value="ZN(2)-C6 FUNGAL-TYPE DOMAIN-CONTAINING PROTEIN"/>
    <property type="match status" value="1"/>
</dbReference>
<dbReference type="CDD" id="cd00067">
    <property type="entry name" value="GAL4"/>
    <property type="match status" value="1"/>
</dbReference>
<dbReference type="Pfam" id="PF00172">
    <property type="entry name" value="Zn_clus"/>
    <property type="match status" value="1"/>
</dbReference>
<feature type="region of interest" description="Disordered" evidence="5">
    <location>
        <begin position="341"/>
        <end position="372"/>
    </location>
</feature>
<dbReference type="InterPro" id="IPR036864">
    <property type="entry name" value="Zn2-C6_fun-type_DNA-bd_sf"/>
</dbReference>
<feature type="region of interest" description="Disordered" evidence="5">
    <location>
        <begin position="1"/>
        <end position="29"/>
    </location>
</feature>
<dbReference type="GO" id="GO:0003677">
    <property type="term" value="F:DNA binding"/>
    <property type="evidence" value="ECO:0007669"/>
    <property type="project" value="UniProtKB-KW"/>
</dbReference>
<feature type="region of interest" description="Disordered" evidence="5">
    <location>
        <begin position="79"/>
        <end position="115"/>
    </location>
</feature>
<dbReference type="EMBL" id="MSFO01000004">
    <property type="protein sequence ID" value="PLB49156.1"/>
    <property type="molecule type" value="Genomic_DNA"/>
</dbReference>
<feature type="compositionally biased region" description="Pro residues" evidence="5">
    <location>
        <begin position="358"/>
        <end position="372"/>
    </location>
</feature>
<dbReference type="RefSeq" id="XP_024704458.1">
    <property type="nucleotide sequence ID" value="XM_024842636.1"/>
</dbReference>
<keyword evidence="2" id="KW-0238">DNA-binding</keyword>
<feature type="region of interest" description="Disordered" evidence="5">
    <location>
        <begin position="260"/>
        <end position="317"/>
    </location>
</feature>
<organism evidence="7 8">
    <name type="scientific">Aspergillus steynii IBT 23096</name>
    <dbReference type="NCBI Taxonomy" id="1392250"/>
    <lineage>
        <taxon>Eukaryota</taxon>
        <taxon>Fungi</taxon>
        <taxon>Dikarya</taxon>
        <taxon>Ascomycota</taxon>
        <taxon>Pezizomycotina</taxon>
        <taxon>Eurotiomycetes</taxon>
        <taxon>Eurotiomycetidae</taxon>
        <taxon>Eurotiales</taxon>
        <taxon>Aspergillaceae</taxon>
        <taxon>Aspergillus</taxon>
        <taxon>Aspergillus subgen. Circumdati</taxon>
    </lineage>
</organism>
<accession>A0A2I2G8E6</accession>
<dbReference type="Proteomes" id="UP000234275">
    <property type="component" value="Unassembled WGS sequence"/>
</dbReference>